<evidence type="ECO:0000313" key="3">
    <source>
        <dbReference type="Proteomes" id="UP000594263"/>
    </source>
</evidence>
<evidence type="ECO:0000256" key="1">
    <source>
        <dbReference type="SAM" id="MobiDB-lite"/>
    </source>
</evidence>
<proteinExistence type="predicted"/>
<dbReference type="Gramene" id="Kaladp0951s0008.1.v1.1">
    <property type="protein sequence ID" value="Kaladp0951s0008.1.v1.1"/>
    <property type="gene ID" value="Kaladp0951s0008.v1.1"/>
</dbReference>
<feature type="region of interest" description="Disordered" evidence="1">
    <location>
        <begin position="1"/>
        <end position="38"/>
    </location>
</feature>
<reference evidence="2" key="1">
    <citation type="submission" date="2021-01" db="UniProtKB">
        <authorList>
            <consortium name="EnsemblPlants"/>
        </authorList>
    </citation>
    <scope>IDENTIFICATION</scope>
</reference>
<sequence>MSKGSRDLGLNEGEKKVKNDAQANEKQSNREQSSPRRNCVDRRVDLCLPLDQGVRYEMAADQSQAGGAGRGAESRGCLAHGDGCNRGGDCGGVVRVRRAREEVLGGLVQRQALMQSDLNVAASKLDQHGKRLSGVVKGRSFGGRVDSIVVSRPGVGACKEKKFEPSAPLSLFRSVSGVLPD</sequence>
<organism evidence="2 3">
    <name type="scientific">Kalanchoe fedtschenkoi</name>
    <name type="common">Lavender scallops</name>
    <name type="synonym">South American air plant</name>
    <dbReference type="NCBI Taxonomy" id="63787"/>
    <lineage>
        <taxon>Eukaryota</taxon>
        <taxon>Viridiplantae</taxon>
        <taxon>Streptophyta</taxon>
        <taxon>Embryophyta</taxon>
        <taxon>Tracheophyta</taxon>
        <taxon>Spermatophyta</taxon>
        <taxon>Magnoliopsida</taxon>
        <taxon>eudicotyledons</taxon>
        <taxon>Gunneridae</taxon>
        <taxon>Pentapetalae</taxon>
        <taxon>Saxifragales</taxon>
        <taxon>Crassulaceae</taxon>
        <taxon>Kalanchoe</taxon>
    </lineage>
</organism>
<feature type="compositionally biased region" description="Polar residues" evidence="1">
    <location>
        <begin position="21"/>
        <end position="36"/>
    </location>
</feature>
<keyword evidence="3" id="KW-1185">Reference proteome</keyword>
<dbReference type="EnsemblPlants" id="Kaladp0951s0008.1.v1.1">
    <property type="protein sequence ID" value="Kaladp0951s0008.1.v1.1"/>
    <property type="gene ID" value="Kaladp0951s0008.v1.1"/>
</dbReference>
<dbReference type="AlphaFoldDB" id="A0A7N0VIW1"/>
<protein>
    <submittedName>
        <fullName evidence="2">Uncharacterized protein</fullName>
    </submittedName>
</protein>
<accession>A0A7N0VIW1</accession>
<dbReference type="Proteomes" id="UP000594263">
    <property type="component" value="Unplaced"/>
</dbReference>
<name>A0A7N0VIW1_KALFE</name>
<evidence type="ECO:0000313" key="2">
    <source>
        <dbReference type="EnsemblPlants" id="Kaladp0951s0008.1.v1.1"/>
    </source>
</evidence>